<feature type="region of interest" description="Disordered" evidence="1">
    <location>
        <begin position="146"/>
        <end position="166"/>
    </location>
</feature>
<protein>
    <submittedName>
        <fullName evidence="3">Uncharacterized protein</fullName>
    </submittedName>
</protein>
<evidence type="ECO:0000256" key="2">
    <source>
        <dbReference type="SAM" id="Phobius"/>
    </source>
</evidence>
<keyword evidence="4" id="KW-1185">Reference proteome</keyword>
<feature type="transmembrane region" description="Helical" evidence="2">
    <location>
        <begin position="118"/>
        <end position="139"/>
    </location>
</feature>
<accession>A0ABQ7GNP2</accession>
<organism evidence="3 4">
    <name type="scientific">Dunaliella salina</name>
    <name type="common">Green alga</name>
    <name type="synonym">Protococcus salinus</name>
    <dbReference type="NCBI Taxonomy" id="3046"/>
    <lineage>
        <taxon>Eukaryota</taxon>
        <taxon>Viridiplantae</taxon>
        <taxon>Chlorophyta</taxon>
        <taxon>core chlorophytes</taxon>
        <taxon>Chlorophyceae</taxon>
        <taxon>CS clade</taxon>
        <taxon>Chlamydomonadales</taxon>
        <taxon>Dunaliellaceae</taxon>
        <taxon>Dunaliella</taxon>
    </lineage>
</organism>
<reference evidence="3" key="1">
    <citation type="submission" date="2017-08" db="EMBL/GenBank/DDBJ databases">
        <authorList>
            <person name="Polle J.E."/>
            <person name="Barry K."/>
            <person name="Cushman J."/>
            <person name="Schmutz J."/>
            <person name="Tran D."/>
            <person name="Hathwaick L.T."/>
            <person name="Yim W.C."/>
            <person name="Jenkins J."/>
            <person name="Mckie-Krisberg Z.M."/>
            <person name="Prochnik S."/>
            <person name="Lindquist E."/>
            <person name="Dockter R.B."/>
            <person name="Adam C."/>
            <person name="Molina H."/>
            <person name="Bunkerborg J."/>
            <person name="Jin E."/>
            <person name="Buchheim M."/>
            <person name="Magnuson J."/>
        </authorList>
    </citation>
    <scope>NUCLEOTIDE SEQUENCE</scope>
    <source>
        <strain evidence="3">CCAP 19/18</strain>
    </source>
</reference>
<evidence type="ECO:0000256" key="1">
    <source>
        <dbReference type="SAM" id="MobiDB-lite"/>
    </source>
</evidence>
<keyword evidence="2" id="KW-0472">Membrane</keyword>
<dbReference type="EMBL" id="MU069669">
    <property type="protein sequence ID" value="KAF5836234.1"/>
    <property type="molecule type" value="Genomic_DNA"/>
</dbReference>
<sequence>MVGRKANSTVFKLIWSLELIINCIAIGLVFFRTKDFLLGLAPAVDPHAYPDLFPPVIEGFACMFGTLLIALTVCEYRAIVSDNVEAMSAMLLGLLVGDLVQVYAAYRVADSVGGWSRNNIASVAIALLLAVARVAWFSLQPRKEDRTSSSREAQPWVPCAQEQQLQ</sequence>
<evidence type="ECO:0000313" key="4">
    <source>
        <dbReference type="Proteomes" id="UP000815325"/>
    </source>
</evidence>
<dbReference type="Proteomes" id="UP000815325">
    <property type="component" value="Unassembled WGS sequence"/>
</dbReference>
<evidence type="ECO:0000313" key="3">
    <source>
        <dbReference type="EMBL" id="KAF5836234.1"/>
    </source>
</evidence>
<comment type="caution">
    <text evidence="3">The sequence shown here is derived from an EMBL/GenBank/DDBJ whole genome shotgun (WGS) entry which is preliminary data.</text>
</comment>
<name>A0ABQ7GNP2_DUNSA</name>
<gene>
    <name evidence="3" type="ORF">DUNSADRAFT_6246</name>
</gene>
<feature type="transmembrane region" description="Helical" evidence="2">
    <location>
        <begin position="52"/>
        <end position="74"/>
    </location>
</feature>
<feature type="transmembrane region" description="Helical" evidence="2">
    <location>
        <begin position="12"/>
        <end position="32"/>
    </location>
</feature>
<proteinExistence type="predicted"/>
<keyword evidence="2" id="KW-0812">Transmembrane</keyword>
<feature type="transmembrane region" description="Helical" evidence="2">
    <location>
        <begin position="86"/>
        <end position="106"/>
    </location>
</feature>
<keyword evidence="2" id="KW-1133">Transmembrane helix</keyword>